<feature type="transmembrane region" description="Helical" evidence="1">
    <location>
        <begin position="7"/>
        <end position="29"/>
    </location>
</feature>
<dbReference type="AlphaFoldDB" id="A0A3A4RHA2"/>
<proteinExistence type="predicted"/>
<protein>
    <submittedName>
        <fullName evidence="3">VanZ family protein</fullName>
    </submittedName>
</protein>
<feature type="transmembrane region" description="Helical" evidence="1">
    <location>
        <begin position="238"/>
        <end position="257"/>
    </location>
</feature>
<keyword evidence="1" id="KW-0812">Transmembrane</keyword>
<reference evidence="3 4" key="1">
    <citation type="journal article" date="2017" name="ISME J.">
        <title>Energy and carbon metabolisms in a deep terrestrial subsurface fluid microbial community.</title>
        <authorList>
            <person name="Momper L."/>
            <person name="Jungbluth S.P."/>
            <person name="Lee M.D."/>
            <person name="Amend J.P."/>
        </authorList>
    </citation>
    <scope>NUCLEOTIDE SEQUENCE [LARGE SCALE GENOMIC DNA]</scope>
    <source>
        <strain evidence="3">SURF_26</strain>
    </source>
</reference>
<dbReference type="PROSITE" id="PS51257">
    <property type="entry name" value="PROKAR_LIPOPROTEIN"/>
    <property type="match status" value="1"/>
</dbReference>
<evidence type="ECO:0000259" key="2">
    <source>
        <dbReference type="Pfam" id="PF04892"/>
    </source>
</evidence>
<evidence type="ECO:0000256" key="1">
    <source>
        <dbReference type="SAM" id="Phobius"/>
    </source>
</evidence>
<dbReference type="InterPro" id="IPR053150">
    <property type="entry name" value="Teicoplanin_resist-assoc"/>
</dbReference>
<dbReference type="Pfam" id="PF04892">
    <property type="entry name" value="VanZ"/>
    <property type="match status" value="2"/>
</dbReference>
<name>A0A3A4RHA2_9BACT</name>
<feature type="domain" description="VanZ-like" evidence="2">
    <location>
        <begin position="301"/>
        <end position="410"/>
    </location>
</feature>
<keyword evidence="1" id="KW-1133">Transmembrane helix</keyword>
<accession>A0A3A4RHA2</accession>
<feature type="transmembrane region" description="Helical" evidence="1">
    <location>
        <begin position="60"/>
        <end position="78"/>
    </location>
</feature>
<evidence type="ECO:0000313" key="4">
    <source>
        <dbReference type="Proteomes" id="UP000266426"/>
    </source>
</evidence>
<dbReference type="EMBL" id="QZJZ01000020">
    <property type="protein sequence ID" value="RJP60911.1"/>
    <property type="molecule type" value="Genomic_DNA"/>
</dbReference>
<comment type="caution">
    <text evidence="3">The sequence shown here is derived from an EMBL/GenBank/DDBJ whole genome shotgun (WGS) entry which is preliminary data.</text>
</comment>
<dbReference type="InterPro" id="IPR006976">
    <property type="entry name" value="VanZ-like"/>
</dbReference>
<organism evidence="3 4">
    <name type="scientific">Candidatus Auribacter fodinae</name>
    <dbReference type="NCBI Taxonomy" id="2093366"/>
    <lineage>
        <taxon>Bacteria</taxon>
        <taxon>Pseudomonadati</taxon>
        <taxon>Candidatus Auribacterota</taxon>
        <taxon>Candidatus Auribacteria</taxon>
        <taxon>Candidatus Auribacterales</taxon>
        <taxon>Candidatus Auribacteraceae</taxon>
        <taxon>Candidatus Auribacter</taxon>
    </lineage>
</organism>
<gene>
    <name evidence="3" type="ORF">C4541_03200</name>
</gene>
<feature type="transmembrane region" description="Helical" evidence="1">
    <location>
        <begin position="119"/>
        <end position="136"/>
    </location>
</feature>
<feature type="transmembrane region" description="Helical" evidence="1">
    <location>
        <begin position="209"/>
        <end position="226"/>
    </location>
</feature>
<feature type="transmembrane region" description="Helical" evidence="1">
    <location>
        <begin position="294"/>
        <end position="312"/>
    </location>
</feature>
<keyword evidence="1" id="KW-0472">Membrane</keyword>
<sequence>MRNKEKIYFRLTIAYFCFITYACMVPFNINWSPHALLEQVQGIRWIPYFSNGRRESLTDIVSNLAWFMPLGFFIAGSINRVASTALKLLIVLCSGAAVSLFHEILQLLTPIRVSSVTDLINNSLSAFAGGCVYVVYDKKFSVKVKVFLLDELKKPIIHIIMMLVLTFICVWALIPFDISIDIGTLKEGVKEFLRSLTFTQTPDSVKGSIQNYMLFSIAGFTIFVDYGSRRMYGLSRMALFWLISAGIVALELGKIAVVSQHSSLSAVLAGQAGLLHGMAWAYMHPDEARPQATLARLLIICYPLMLASEYLYPYRFAVQVRESVSLSGLLPFYQYFIDMNIMNIKDLLTQIFLFMPLGVMPIYKHNGSVQAFITGVTAGCIFELPQVFIEGRYIDSTDILTAGIGCALGRYALLNFLNFRKKLVNT</sequence>
<feature type="transmembrane region" description="Helical" evidence="1">
    <location>
        <begin position="85"/>
        <end position="107"/>
    </location>
</feature>
<feature type="transmembrane region" description="Helical" evidence="1">
    <location>
        <begin position="156"/>
        <end position="174"/>
    </location>
</feature>
<feature type="domain" description="VanZ-like" evidence="2">
    <location>
        <begin position="13"/>
        <end position="135"/>
    </location>
</feature>
<evidence type="ECO:0000313" key="3">
    <source>
        <dbReference type="EMBL" id="RJP60911.1"/>
    </source>
</evidence>
<dbReference type="PANTHER" id="PTHR36834">
    <property type="entry name" value="MEMBRANE PROTEIN-RELATED"/>
    <property type="match status" value="1"/>
</dbReference>
<dbReference type="PANTHER" id="PTHR36834:SF1">
    <property type="entry name" value="INTEGRAL MEMBRANE PROTEIN"/>
    <property type="match status" value="1"/>
</dbReference>
<dbReference type="Proteomes" id="UP000266426">
    <property type="component" value="Unassembled WGS sequence"/>
</dbReference>